<proteinExistence type="inferred from homology"/>
<reference evidence="8 9" key="1">
    <citation type="submission" date="2020-07" db="EMBL/GenBank/DDBJ databases">
        <title>Sequencing the genomes of 1000 actinobacteria strains.</title>
        <authorList>
            <person name="Klenk H.-P."/>
        </authorList>
    </citation>
    <scope>NUCLEOTIDE SEQUENCE [LARGE SCALE GENOMIC DNA]</scope>
    <source>
        <strain evidence="8 9">DSM 23737</strain>
    </source>
</reference>
<feature type="transmembrane region" description="Helical" evidence="6">
    <location>
        <begin position="189"/>
        <end position="209"/>
    </location>
</feature>
<dbReference type="AlphaFoldDB" id="A0A7W3JSX5"/>
<dbReference type="CDD" id="cd06261">
    <property type="entry name" value="TM_PBP2"/>
    <property type="match status" value="1"/>
</dbReference>
<evidence type="ECO:0000256" key="2">
    <source>
        <dbReference type="ARBA" id="ARBA00022448"/>
    </source>
</evidence>
<dbReference type="Pfam" id="PF00528">
    <property type="entry name" value="BPD_transp_1"/>
    <property type="match status" value="1"/>
</dbReference>
<dbReference type="Gene3D" id="1.10.3720.10">
    <property type="entry name" value="MetI-like"/>
    <property type="match status" value="1"/>
</dbReference>
<keyword evidence="5 6" id="KW-0472">Membrane</keyword>
<organism evidence="8 9">
    <name type="scientific">Alpinimonas psychrophila</name>
    <dbReference type="NCBI Taxonomy" id="748908"/>
    <lineage>
        <taxon>Bacteria</taxon>
        <taxon>Bacillati</taxon>
        <taxon>Actinomycetota</taxon>
        <taxon>Actinomycetes</taxon>
        <taxon>Micrococcales</taxon>
        <taxon>Microbacteriaceae</taxon>
        <taxon>Alpinimonas</taxon>
    </lineage>
</organism>
<dbReference type="GO" id="GO:0031460">
    <property type="term" value="P:glycine betaine transport"/>
    <property type="evidence" value="ECO:0007669"/>
    <property type="project" value="TreeGrafter"/>
</dbReference>
<name>A0A7W3JSX5_9MICO</name>
<comment type="similarity">
    <text evidence="6">Belongs to the binding-protein-dependent transport system permease family.</text>
</comment>
<comment type="subcellular location">
    <subcellularLocation>
        <location evidence="6">Cell membrane</location>
        <topology evidence="6">Multi-pass membrane protein</topology>
    </subcellularLocation>
    <subcellularLocation>
        <location evidence="1">Membrane</location>
        <topology evidence="1">Multi-pass membrane protein</topology>
    </subcellularLocation>
</comment>
<accession>A0A7W3JSX5</accession>
<evidence type="ECO:0000256" key="5">
    <source>
        <dbReference type="ARBA" id="ARBA00023136"/>
    </source>
</evidence>
<feature type="transmembrane region" description="Helical" evidence="6">
    <location>
        <begin position="31"/>
        <end position="54"/>
    </location>
</feature>
<dbReference type="PROSITE" id="PS50928">
    <property type="entry name" value="ABC_TM1"/>
    <property type="match status" value="1"/>
</dbReference>
<keyword evidence="3 6" id="KW-0812">Transmembrane</keyword>
<dbReference type="InterPro" id="IPR051204">
    <property type="entry name" value="ABC_transp_perm/SBD"/>
</dbReference>
<keyword evidence="4 6" id="KW-1133">Transmembrane helix</keyword>
<sequence length="224" mass="23100">MNFLTDAIAWISNPALHEGANSLTARIGEHLGYTFGAVLIGALIAIPLGILVGHTRRGAGIAVTFTGGLRALPSLGVLILIALSVGIGFQAPLATFVIMAIPPLLSGTYAGIHAVNPATVDAARAMGMTPLQVIFQVEFPLALPLVMAGVRSAILQVVATATLAAYVSGGALGVYIFSALARRDYTQMLAASLIVIALAFALEGLFALLQRLARPHGTVVLPVK</sequence>
<dbReference type="EMBL" id="JACGWU010000001">
    <property type="protein sequence ID" value="MBA8828644.1"/>
    <property type="molecule type" value="Genomic_DNA"/>
</dbReference>
<dbReference type="InterPro" id="IPR035906">
    <property type="entry name" value="MetI-like_sf"/>
</dbReference>
<dbReference type="SUPFAM" id="SSF161098">
    <property type="entry name" value="MetI-like"/>
    <property type="match status" value="1"/>
</dbReference>
<dbReference type="GO" id="GO:0005886">
    <property type="term" value="C:plasma membrane"/>
    <property type="evidence" value="ECO:0007669"/>
    <property type="project" value="UniProtKB-SubCell"/>
</dbReference>
<keyword evidence="2 6" id="KW-0813">Transport</keyword>
<feature type="transmembrane region" description="Helical" evidence="6">
    <location>
        <begin position="75"/>
        <end position="101"/>
    </location>
</feature>
<evidence type="ECO:0000256" key="6">
    <source>
        <dbReference type="RuleBase" id="RU363032"/>
    </source>
</evidence>
<evidence type="ECO:0000256" key="4">
    <source>
        <dbReference type="ARBA" id="ARBA00022989"/>
    </source>
</evidence>
<protein>
    <submittedName>
        <fullName evidence="8">Osmoprotectant transport system permease protein</fullName>
    </submittedName>
</protein>
<evidence type="ECO:0000313" key="8">
    <source>
        <dbReference type="EMBL" id="MBA8828644.1"/>
    </source>
</evidence>
<feature type="transmembrane region" description="Helical" evidence="6">
    <location>
        <begin position="153"/>
        <end position="177"/>
    </location>
</feature>
<dbReference type="GO" id="GO:0055085">
    <property type="term" value="P:transmembrane transport"/>
    <property type="evidence" value="ECO:0007669"/>
    <property type="project" value="InterPro"/>
</dbReference>
<dbReference type="PANTHER" id="PTHR30177:SF33">
    <property type="entry name" value="POSSIBLE OSMOPROTECTANT (GLYCINE BETAINE_CARNITINE_CHOLINE_L-PROLINE) TRANSPORT INTEGRAL MEMBRANE PROTEIN ABC TRANSPORTER PROZ"/>
    <property type="match status" value="1"/>
</dbReference>
<evidence type="ECO:0000256" key="3">
    <source>
        <dbReference type="ARBA" id="ARBA00022692"/>
    </source>
</evidence>
<evidence type="ECO:0000313" key="9">
    <source>
        <dbReference type="Proteomes" id="UP000524237"/>
    </source>
</evidence>
<comment type="caution">
    <text evidence="8">The sequence shown here is derived from an EMBL/GenBank/DDBJ whole genome shotgun (WGS) entry which is preliminary data.</text>
</comment>
<dbReference type="Proteomes" id="UP000524237">
    <property type="component" value="Unassembled WGS sequence"/>
</dbReference>
<dbReference type="RefSeq" id="WP_182484037.1">
    <property type="nucleotide sequence ID" value="NZ_JACGWU010000001.1"/>
</dbReference>
<gene>
    <name evidence="8" type="ORF">FB555_000715</name>
</gene>
<keyword evidence="9" id="KW-1185">Reference proteome</keyword>
<feature type="domain" description="ABC transmembrane type-1" evidence="7">
    <location>
        <begin position="27"/>
        <end position="206"/>
    </location>
</feature>
<evidence type="ECO:0000256" key="1">
    <source>
        <dbReference type="ARBA" id="ARBA00004141"/>
    </source>
</evidence>
<dbReference type="InterPro" id="IPR000515">
    <property type="entry name" value="MetI-like"/>
</dbReference>
<evidence type="ECO:0000259" key="7">
    <source>
        <dbReference type="PROSITE" id="PS50928"/>
    </source>
</evidence>
<dbReference type="PANTHER" id="PTHR30177">
    <property type="entry name" value="GLYCINE BETAINE/L-PROLINE TRANSPORT SYSTEM PERMEASE PROTEIN PROW"/>
    <property type="match status" value="1"/>
</dbReference>